<evidence type="ECO:0000313" key="1">
    <source>
        <dbReference type="EMBL" id="AZQ10130.1"/>
    </source>
</evidence>
<dbReference type="RefSeq" id="WP_126166522.1">
    <property type="nucleotide sequence ID" value="NZ_CP020373.1"/>
</dbReference>
<protein>
    <submittedName>
        <fullName evidence="1">Uncharacterized protein</fullName>
    </submittedName>
</protein>
<gene>
    <name evidence="1" type="ORF">STH12_00994</name>
</gene>
<keyword evidence="2" id="KW-1185">Reference proteome</keyword>
<evidence type="ECO:0000313" key="2">
    <source>
        <dbReference type="Proteomes" id="UP000278437"/>
    </source>
</evidence>
<reference evidence="2" key="1">
    <citation type="submission" date="2017-03" db="EMBL/GenBank/DDBJ databases">
        <title>Full genome sequence of a non-lethal Shewanella isolate that potentiates virulence of Vibio parahaemolyticus causing acute hepatopancreatic necrosis disease (AHPND) in shrimp.</title>
        <authorList>
            <person name="Prachumwat A."/>
            <person name="Sritunyalucksana K."/>
        </authorList>
    </citation>
    <scope>NUCLEOTIDE SEQUENCE [LARGE SCALE GENOMIC DNA]</scope>
    <source>
        <strain evidence="2">TH2012</strain>
    </source>
</reference>
<dbReference type="EMBL" id="CP020373">
    <property type="protein sequence ID" value="AZQ10130.1"/>
    <property type="molecule type" value="Genomic_DNA"/>
</dbReference>
<proteinExistence type="predicted"/>
<dbReference type="Proteomes" id="UP000278437">
    <property type="component" value="Chromosome"/>
</dbReference>
<name>A0ABN5TTH6_9GAMM</name>
<organism evidence="1 2">
    <name type="scientific">Shewanella khirikhana</name>
    <dbReference type="NCBI Taxonomy" id="1965282"/>
    <lineage>
        <taxon>Bacteria</taxon>
        <taxon>Pseudomonadati</taxon>
        <taxon>Pseudomonadota</taxon>
        <taxon>Gammaproteobacteria</taxon>
        <taxon>Alteromonadales</taxon>
        <taxon>Shewanellaceae</taxon>
        <taxon>Shewanella</taxon>
    </lineage>
</organism>
<sequence>MKTKLEKQAISLTAVGRLSMAGCIVLEINNDQPLPVIDIENPTRKLRQKAAHITQVHHGIEDKVCVARFNGCLVRWKDDGLPATAEICQTLNPYSPELISVWPRNF</sequence>
<accession>A0ABN5TTH6</accession>